<dbReference type="AlphaFoldDB" id="A0A3B3T383"/>
<dbReference type="PANTHER" id="PTHR13771:SF9">
    <property type="entry name" value="INTERCELLULAR ADHESION MOLECULE 5"/>
    <property type="match status" value="1"/>
</dbReference>
<dbReference type="InterPro" id="IPR013783">
    <property type="entry name" value="Ig-like_fold"/>
</dbReference>
<dbReference type="InterPro" id="IPR003598">
    <property type="entry name" value="Ig_sub2"/>
</dbReference>
<dbReference type="PROSITE" id="PS50835">
    <property type="entry name" value="IG_LIKE"/>
    <property type="match status" value="2"/>
</dbReference>
<keyword evidence="1" id="KW-0472">Membrane</keyword>
<evidence type="ECO:0000313" key="4">
    <source>
        <dbReference type="Proteomes" id="UP000261540"/>
    </source>
</evidence>
<dbReference type="InterPro" id="IPR013098">
    <property type="entry name" value="Ig_I-set"/>
</dbReference>
<dbReference type="GO" id="GO:0005178">
    <property type="term" value="F:integrin binding"/>
    <property type="evidence" value="ECO:0007669"/>
    <property type="project" value="InterPro"/>
</dbReference>
<dbReference type="GeneTree" id="ENSGT00940000159005"/>
<dbReference type="SUPFAM" id="SSF48726">
    <property type="entry name" value="Immunoglobulin"/>
    <property type="match status" value="3"/>
</dbReference>
<dbReference type="SMART" id="SM00409">
    <property type="entry name" value="IG"/>
    <property type="match status" value="3"/>
</dbReference>
<accession>A0A3B3T383</accession>
<dbReference type="Proteomes" id="UP000261540">
    <property type="component" value="Unplaced"/>
</dbReference>
<reference evidence="3" key="1">
    <citation type="submission" date="2025-08" db="UniProtKB">
        <authorList>
            <consortium name="Ensembl"/>
        </authorList>
    </citation>
    <scope>IDENTIFICATION</scope>
</reference>
<dbReference type="Pfam" id="PF07679">
    <property type="entry name" value="I-set"/>
    <property type="match status" value="2"/>
</dbReference>
<organism evidence="3 4">
    <name type="scientific">Paramormyrops kingsleyae</name>
    <dbReference type="NCBI Taxonomy" id="1676925"/>
    <lineage>
        <taxon>Eukaryota</taxon>
        <taxon>Metazoa</taxon>
        <taxon>Chordata</taxon>
        <taxon>Craniata</taxon>
        <taxon>Vertebrata</taxon>
        <taxon>Euteleostomi</taxon>
        <taxon>Actinopterygii</taxon>
        <taxon>Neopterygii</taxon>
        <taxon>Teleostei</taxon>
        <taxon>Osteoglossocephala</taxon>
        <taxon>Osteoglossomorpha</taxon>
        <taxon>Osteoglossiformes</taxon>
        <taxon>Mormyridae</taxon>
        <taxon>Paramormyrops</taxon>
    </lineage>
</organism>
<sequence length="542" mass="59054">MSHVELRISSSAVRCGHWRSPCALHRRLGFTEGYDLPLPRRITRTAPARHQIGSTSNFMSRGEIPGRPLHLSTTLRNIIYVMFETIPNWLLLITLIIFLAAADGCLELHPPRVVVRHGDPVSVNCTVSTDHSGMGWAAPVDDVPITPGVQFLTWRVESLTIWDLRPLCFANRLGKAQCMERLSVTVYKPPDSVSVSSVDSADSMVEGSQYQLKCEIQNIAPVQNLTVKWYKGDTLVHEDRDYVIKDKKPVSVASTLLITPSRADDGAEYSCGAELDLGPEGPQPPLAVKSTLLNITVHYPPVIKEGNVSLTVPQGGTVSLSCSAEGKPPPQVQWSYRDAGNVRVTSSGGNSTAVITEASSANEGVYNCTATNWLGSDTATVFVTVTRTSTSPPLDTTTAFVTVTRTSPLPDTTTAFVTVTRTSPLPDTTTAFVTVTSTSPLPDTTTAFVTSATPIPSVLPTQRKKSGKLDIIVQHRVTQWLPWLPLTFGSRTQVSAMVPCVWSLHVFLMLLWGFLQVSSRYSGFPPSAEANWSYQIAHRSVE</sequence>
<reference evidence="3" key="2">
    <citation type="submission" date="2025-09" db="UniProtKB">
        <authorList>
            <consortium name="Ensembl"/>
        </authorList>
    </citation>
    <scope>IDENTIFICATION</scope>
</reference>
<dbReference type="InterPro" id="IPR003599">
    <property type="entry name" value="Ig_sub"/>
</dbReference>
<proteinExistence type="predicted"/>
<evidence type="ECO:0000313" key="3">
    <source>
        <dbReference type="Ensembl" id="ENSPKIP00000037125.1"/>
    </source>
</evidence>
<dbReference type="Gene3D" id="2.60.40.10">
    <property type="entry name" value="Immunoglobulins"/>
    <property type="match status" value="3"/>
</dbReference>
<dbReference type="InterPro" id="IPR036179">
    <property type="entry name" value="Ig-like_dom_sf"/>
</dbReference>
<feature type="transmembrane region" description="Helical" evidence="1">
    <location>
        <begin position="78"/>
        <end position="102"/>
    </location>
</feature>
<protein>
    <recommendedName>
        <fullName evidence="2">Ig-like domain-containing protein</fullName>
    </recommendedName>
</protein>
<evidence type="ECO:0000256" key="1">
    <source>
        <dbReference type="SAM" id="Phobius"/>
    </source>
</evidence>
<keyword evidence="4" id="KW-1185">Reference proteome</keyword>
<name>A0A3B3T383_9TELE</name>
<dbReference type="SMART" id="SM00408">
    <property type="entry name" value="IGc2"/>
    <property type="match status" value="2"/>
</dbReference>
<dbReference type="GO" id="GO:0007155">
    <property type="term" value="P:cell adhesion"/>
    <property type="evidence" value="ECO:0007669"/>
    <property type="project" value="InterPro"/>
</dbReference>
<evidence type="ECO:0000259" key="2">
    <source>
        <dbReference type="PROSITE" id="PS50835"/>
    </source>
</evidence>
<keyword evidence="1" id="KW-1133">Transmembrane helix</keyword>
<dbReference type="InterPro" id="IPR007110">
    <property type="entry name" value="Ig-like_dom"/>
</dbReference>
<keyword evidence="1" id="KW-0812">Transmembrane</keyword>
<dbReference type="PANTHER" id="PTHR13771">
    <property type="entry name" value="INTERCELLULAR ADHESION MOLECULE"/>
    <property type="match status" value="1"/>
</dbReference>
<dbReference type="Ensembl" id="ENSPKIT00000018083.1">
    <property type="protein sequence ID" value="ENSPKIP00000037125.1"/>
    <property type="gene ID" value="ENSPKIG00000015436.1"/>
</dbReference>
<feature type="domain" description="Ig-like" evidence="2">
    <location>
        <begin position="300"/>
        <end position="386"/>
    </location>
</feature>
<feature type="domain" description="Ig-like" evidence="2">
    <location>
        <begin position="190"/>
        <end position="271"/>
    </location>
</feature>
<dbReference type="InterPro" id="IPR047012">
    <property type="entry name" value="ICAM_VCAM"/>
</dbReference>
<dbReference type="STRING" id="1676925.ENSPKIP00000037125"/>